<keyword evidence="6" id="KW-0902">Two-component regulatory system</keyword>
<evidence type="ECO:0000256" key="7">
    <source>
        <dbReference type="SAM" id="Coils"/>
    </source>
</evidence>
<dbReference type="InterPro" id="IPR000700">
    <property type="entry name" value="PAS-assoc_C"/>
</dbReference>
<dbReference type="STRING" id="213585.MSMAS_1134"/>
<reference evidence="11 12" key="1">
    <citation type="submission" date="2014-07" db="EMBL/GenBank/DDBJ databases">
        <title>Methanogenic archaea and the global carbon cycle.</title>
        <authorList>
            <person name="Henriksen J.R."/>
            <person name="Luke J."/>
            <person name="Reinhart S."/>
            <person name="Benedict M.N."/>
            <person name="Youngblut N.D."/>
            <person name="Metcalf M.E."/>
            <person name="Whitaker R.J."/>
            <person name="Metcalf W.W."/>
        </authorList>
    </citation>
    <scope>NUCLEOTIDE SEQUENCE [LARGE SCALE GENOMIC DNA]</scope>
    <source>
        <strain evidence="11 12">S-6</strain>
    </source>
</reference>
<evidence type="ECO:0000256" key="2">
    <source>
        <dbReference type="ARBA" id="ARBA00022679"/>
    </source>
</evidence>
<dbReference type="Pfam" id="PF13185">
    <property type="entry name" value="GAF_2"/>
    <property type="match status" value="1"/>
</dbReference>
<name>A0A0E3RJD2_METMZ</name>
<dbReference type="Gene3D" id="3.30.450.20">
    <property type="entry name" value="PAS domain"/>
    <property type="match status" value="6"/>
</dbReference>
<dbReference type="InterPro" id="IPR029016">
    <property type="entry name" value="GAF-like_dom_sf"/>
</dbReference>
<feature type="domain" description="PAC" evidence="10">
    <location>
        <begin position="1014"/>
        <end position="1066"/>
    </location>
</feature>
<keyword evidence="4 11" id="KW-0418">Kinase</keyword>
<keyword evidence="2" id="KW-0808">Transferase</keyword>
<dbReference type="PANTHER" id="PTHR43065">
    <property type="entry name" value="SENSOR HISTIDINE KINASE"/>
    <property type="match status" value="1"/>
</dbReference>
<dbReference type="PROSITE" id="PS50113">
    <property type="entry name" value="PAC"/>
    <property type="match status" value="4"/>
</dbReference>
<sequence>MDTKMKQFPTNISNPVLSVGMDGTVLYSNEAGEPLLHEWGVRVGEKLPSSIGYIAQRVISRNNPEKIEVKVGKSVYLIVFHPLSMQECVNISGFDISGQKEFEEKPLESKEKYQDLFNLIEQAVQIGEIVFDENGRSIDNIILDVNLAYEKHSGLRREQVIGRGFKEIFPIVEQRWLDRYGEVVRTGMGMHFEEYNASLDRWFEVFASPMGSNRFIAVFSDITRHKQTEEDLLRSEQHYRLLHETMLQGVVYQDASGKIISMNPAAERILGKTPAEFLGSSSVGEEYLTIREDGSMFPGLEHPAMVSLRTGQKVQGVVMGVYNPRENFYRWININAVPIFRTGEDRPFQVYTLFDDITERKQEEHRIRRYNRILKGINRIFSNVVQAKTEEEVGNACLSVALEVTGSEFGFINEMGTDGLLHDVAKSDLGWERCFMYDKTGHRRPPSFFAVHGLYGSVIINEKGFFTSDPPSHPDSIGIPYGHPPLTSFLGVPLVQDGKTIGLIAVANREGGYSSEQQEDLEAIAPAVVQALQRKKAEEALRLSNIYNRSLIESSLDPLVTIGRDGKITDVNCATEQVTGYSRNDLIKTDFSDYFTEPENARAGYKQVFTDGEVRDYPLEIQHKDGHITPVLYNASVYRDENGEVIGVFAAARDITERKKAEEALKKAYDNLDKLVKERTAELEKAYTSLKESEKGLAEAQKMAHIGNWDLDLVTGEVFWSDELYQIFGRNPQESGATYHELLNYIHPDDRDFVDSAIKKGLNEKPSGIDYRVLLANGEERNVHAESEVIFDENDVPVRAKGIVQDITERKKSEEKIRNLANIVESSSDAIGTISLEGVITSWNKGAEQVYGYSAEEILGKTESILTLPHLSEETKKLTDRVIKGERINNYETSRLRKDGTIINVSLTLSPVFDASGKLTAVSVIARDITERKRVEEKLREIEEKYRNIVETANEGILIIDDEAIITYANKKMADMLGYTLEEGLGRPVWDFADEESKTILKQSLEKRRQGINGSYELKLICKDGSSLWALINAKSIFDKDGKFMGTVSMLTDITKRKKAEEALERMDKARIKEIHHRIKNNLQIISSLLDLQAEKFEDENVIESFREGQNRVISMSLIHEELYKGEGTDTLDFSAYFKKLAENLFKTYNLSSKNISLSMDLEEDTFFDMDTAVPLGIIVNELVSNSLKHAFNEDEEGKIRIKLCREEKNSEMGMSLFSLTVSDDGKGLPDDMELKCVESLGLQLVNILVDQLDGELQLKREQGTEFTIKFKVIEKDNPAHAGLKSQKNG</sequence>
<dbReference type="Pfam" id="PF07568">
    <property type="entry name" value="HisKA_2"/>
    <property type="match status" value="1"/>
</dbReference>
<dbReference type="Gene3D" id="2.10.70.100">
    <property type="match status" value="1"/>
</dbReference>
<dbReference type="EMBL" id="CP009512">
    <property type="protein sequence ID" value="AKB64330.1"/>
    <property type="molecule type" value="Genomic_DNA"/>
</dbReference>
<evidence type="ECO:0000256" key="5">
    <source>
        <dbReference type="ARBA" id="ARBA00022840"/>
    </source>
</evidence>
<feature type="domain" description="PAC" evidence="10">
    <location>
        <begin position="615"/>
        <end position="667"/>
    </location>
</feature>
<accession>A0A0E3RJD2</accession>
<dbReference type="Proteomes" id="UP000033097">
    <property type="component" value="Chromosome"/>
</dbReference>
<dbReference type="HOGENOM" id="CLU_000445_114_57_2"/>
<dbReference type="NCBIfam" id="TIGR00229">
    <property type="entry name" value="sensory_box"/>
    <property type="match status" value="6"/>
</dbReference>
<dbReference type="InterPro" id="IPR013656">
    <property type="entry name" value="PAS_4"/>
</dbReference>
<dbReference type="PATRIC" id="fig|213585.10.peg.1415"/>
<evidence type="ECO:0000313" key="11">
    <source>
        <dbReference type="EMBL" id="AKB64330.1"/>
    </source>
</evidence>
<dbReference type="Pfam" id="PF08448">
    <property type="entry name" value="PAS_4"/>
    <property type="match status" value="1"/>
</dbReference>
<dbReference type="Gene3D" id="3.30.450.40">
    <property type="match status" value="1"/>
</dbReference>
<dbReference type="PANTHER" id="PTHR43065:SF23">
    <property type="entry name" value="SENSOR HISTIDINE KINASE PDTAS"/>
    <property type="match status" value="1"/>
</dbReference>
<dbReference type="SUPFAM" id="SSF55874">
    <property type="entry name" value="ATPase domain of HSP90 chaperone/DNA topoisomerase II/histidine kinase"/>
    <property type="match status" value="1"/>
</dbReference>
<dbReference type="SMART" id="SM00091">
    <property type="entry name" value="PAS"/>
    <property type="match status" value="7"/>
</dbReference>
<dbReference type="CDD" id="cd00130">
    <property type="entry name" value="PAS"/>
    <property type="match status" value="6"/>
</dbReference>
<dbReference type="KEGG" id="mmj:MSMAS_1134"/>
<dbReference type="SMART" id="SM00065">
    <property type="entry name" value="GAF"/>
    <property type="match status" value="1"/>
</dbReference>
<evidence type="ECO:0000259" key="10">
    <source>
        <dbReference type="PROSITE" id="PS50113"/>
    </source>
</evidence>
<dbReference type="Pfam" id="PF02518">
    <property type="entry name" value="HATPase_c"/>
    <property type="match status" value="1"/>
</dbReference>
<evidence type="ECO:0000256" key="4">
    <source>
        <dbReference type="ARBA" id="ARBA00022777"/>
    </source>
</evidence>
<feature type="domain" description="PAS" evidence="9">
    <location>
        <begin position="816"/>
        <end position="886"/>
    </location>
</feature>
<dbReference type="Pfam" id="PF00989">
    <property type="entry name" value="PAS"/>
    <property type="match status" value="1"/>
</dbReference>
<feature type="domain" description="PAS" evidence="9">
    <location>
        <begin position="942"/>
        <end position="1007"/>
    </location>
</feature>
<protein>
    <submittedName>
        <fullName evidence="11">Sensory transduction histidine kinase</fullName>
    </submittedName>
</protein>
<feature type="domain" description="PAC" evidence="10">
    <location>
        <begin position="889"/>
        <end position="941"/>
    </location>
</feature>
<dbReference type="InterPro" id="IPR013655">
    <property type="entry name" value="PAS_fold_3"/>
</dbReference>
<dbReference type="InterPro" id="IPR036890">
    <property type="entry name" value="HATPase_C_sf"/>
</dbReference>
<feature type="domain" description="PAS" evidence="9">
    <location>
        <begin position="112"/>
        <end position="163"/>
    </location>
</feature>
<feature type="coiled-coil region" evidence="7">
    <location>
        <begin position="925"/>
        <end position="955"/>
    </location>
</feature>
<evidence type="ECO:0000256" key="3">
    <source>
        <dbReference type="ARBA" id="ARBA00022741"/>
    </source>
</evidence>
<evidence type="ECO:0000259" key="9">
    <source>
        <dbReference type="PROSITE" id="PS50112"/>
    </source>
</evidence>
<dbReference type="PROSITE" id="PS50112">
    <property type="entry name" value="PAS"/>
    <property type="match status" value="6"/>
</dbReference>
<dbReference type="PROSITE" id="PS50109">
    <property type="entry name" value="HIS_KIN"/>
    <property type="match status" value="1"/>
</dbReference>
<evidence type="ECO:0000313" key="12">
    <source>
        <dbReference type="Proteomes" id="UP000033097"/>
    </source>
</evidence>
<dbReference type="RefSeq" id="WP_048046360.1">
    <property type="nucleotide sequence ID" value="NZ_CP009512.1"/>
</dbReference>
<dbReference type="InterPro" id="IPR011495">
    <property type="entry name" value="Sig_transdc_His_kin_sub2_dim/P"/>
</dbReference>
<evidence type="ECO:0000259" key="8">
    <source>
        <dbReference type="PROSITE" id="PS50109"/>
    </source>
</evidence>
<dbReference type="Gene3D" id="3.30.565.10">
    <property type="entry name" value="Histidine kinase-like ATPase, C-terminal domain"/>
    <property type="match status" value="1"/>
</dbReference>
<dbReference type="InterPro" id="IPR000014">
    <property type="entry name" value="PAS"/>
</dbReference>
<dbReference type="SMART" id="SM00086">
    <property type="entry name" value="PAC"/>
    <property type="match status" value="4"/>
</dbReference>
<keyword evidence="7" id="KW-0175">Coiled coil</keyword>
<keyword evidence="3" id="KW-0547">Nucleotide-binding</keyword>
<evidence type="ECO:0000256" key="1">
    <source>
        <dbReference type="ARBA" id="ARBA00022553"/>
    </source>
</evidence>
<feature type="domain" description="PAS" evidence="9">
    <location>
        <begin position="235"/>
        <end position="285"/>
    </location>
</feature>
<organism evidence="11 12">
    <name type="scientific">Methanosarcina mazei S-6</name>
    <dbReference type="NCBI Taxonomy" id="213585"/>
    <lineage>
        <taxon>Archaea</taxon>
        <taxon>Methanobacteriati</taxon>
        <taxon>Methanobacteriota</taxon>
        <taxon>Stenosarchaea group</taxon>
        <taxon>Methanomicrobia</taxon>
        <taxon>Methanosarcinales</taxon>
        <taxon>Methanosarcinaceae</taxon>
        <taxon>Methanosarcina</taxon>
    </lineage>
</organism>
<keyword evidence="5" id="KW-0067">ATP-binding</keyword>
<feature type="domain" description="PAS" evidence="9">
    <location>
        <begin position="544"/>
        <end position="600"/>
    </location>
</feature>
<dbReference type="GO" id="GO:0016301">
    <property type="term" value="F:kinase activity"/>
    <property type="evidence" value="ECO:0007669"/>
    <property type="project" value="UniProtKB-KW"/>
</dbReference>
<dbReference type="Pfam" id="PF08447">
    <property type="entry name" value="PAS_3"/>
    <property type="match status" value="1"/>
</dbReference>
<feature type="domain" description="PAS" evidence="9">
    <location>
        <begin position="718"/>
        <end position="765"/>
    </location>
</feature>
<dbReference type="InterPro" id="IPR001610">
    <property type="entry name" value="PAC"/>
</dbReference>
<dbReference type="Pfam" id="PF13426">
    <property type="entry name" value="PAS_9"/>
    <property type="match status" value="3"/>
</dbReference>
<dbReference type="InterPro" id="IPR013767">
    <property type="entry name" value="PAS_fold"/>
</dbReference>
<evidence type="ECO:0000256" key="6">
    <source>
        <dbReference type="ARBA" id="ARBA00023012"/>
    </source>
</evidence>
<dbReference type="SUPFAM" id="SSF55781">
    <property type="entry name" value="GAF domain-like"/>
    <property type="match status" value="1"/>
</dbReference>
<dbReference type="InterPro" id="IPR005467">
    <property type="entry name" value="His_kinase_dom"/>
</dbReference>
<feature type="domain" description="PAC" evidence="10">
    <location>
        <begin position="767"/>
        <end position="819"/>
    </location>
</feature>
<dbReference type="GeneID" id="24838781"/>
<gene>
    <name evidence="11" type="ORF">MSMAS_1134</name>
</gene>
<dbReference type="InterPro" id="IPR003594">
    <property type="entry name" value="HATPase_dom"/>
</dbReference>
<dbReference type="InterPro" id="IPR035965">
    <property type="entry name" value="PAS-like_dom_sf"/>
</dbReference>
<keyword evidence="1" id="KW-0597">Phosphoprotein</keyword>
<dbReference type="SMART" id="SM00387">
    <property type="entry name" value="HATPase_c"/>
    <property type="match status" value="1"/>
</dbReference>
<dbReference type="SUPFAM" id="SSF55785">
    <property type="entry name" value="PYP-like sensor domain (PAS domain)"/>
    <property type="match status" value="6"/>
</dbReference>
<proteinExistence type="predicted"/>
<feature type="domain" description="Histidine kinase" evidence="8">
    <location>
        <begin position="1074"/>
        <end position="1275"/>
    </location>
</feature>
<dbReference type="InterPro" id="IPR003018">
    <property type="entry name" value="GAF"/>
</dbReference>